<dbReference type="SUPFAM" id="SSF54106">
    <property type="entry name" value="LysM domain"/>
    <property type="match status" value="4"/>
</dbReference>
<keyword evidence="3" id="KW-0378">Hydrolase</keyword>
<dbReference type="PANTHER" id="PTHR33734">
    <property type="entry name" value="LYSM DOMAIN-CONTAINING GPI-ANCHORED PROTEIN 2"/>
    <property type="match status" value="1"/>
</dbReference>
<dbReference type="Pfam" id="PF01476">
    <property type="entry name" value="LysM"/>
    <property type="match status" value="4"/>
</dbReference>
<feature type="compositionally biased region" description="Pro residues" evidence="1">
    <location>
        <begin position="1"/>
        <end position="24"/>
    </location>
</feature>
<dbReference type="Proteomes" id="UP000236724">
    <property type="component" value="Unassembled WGS sequence"/>
</dbReference>
<feature type="domain" description="LysM" evidence="2">
    <location>
        <begin position="97"/>
        <end position="141"/>
    </location>
</feature>
<dbReference type="GO" id="GO:0016787">
    <property type="term" value="F:hydrolase activity"/>
    <property type="evidence" value="ECO:0007669"/>
    <property type="project" value="UniProtKB-KW"/>
</dbReference>
<accession>A0A1H6FBH0</accession>
<dbReference type="Gene3D" id="3.10.350.10">
    <property type="entry name" value="LysM domain"/>
    <property type="match status" value="4"/>
</dbReference>
<evidence type="ECO:0000313" key="3">
    <source>
        <dbReference type="EMBL" id="SEH07427.1"/>
    </source>
</evidence>
<dbReference type="CDD" id="cd00118">
    <property type="entry name" value="LysM"/>
    <property type="match status" value="4"/>
</dbReference>
<dbReference type="InterPro" id="IPR036779">
    <property type="entry name" value="LysM_dom_sf"/>
</dbReference>
<dbReference type="OrthoDB" id="9793746at2"/>
<evidence type="ECO:0000313" key="4">
    <source>
        <dbReference type="Proteomes" id="UP000236724"/>
    </source>
</evidence>
<gene>
    <name evidence="3" type="primary">lytF</name>
    <name evidence="3" type="ORF">MBHS_03302</name>
</gene>
<feature type="domain" description="LysM" evidence="2">
    <location>
        <begin position="185"/>
        <end position="229"/>
    </location>
</feature>
<feature type="domain" description="LysM" evidence="2">
    <location>
        <begin position="247"/>
        <end position="291"/>
    </location>
</feature>
<dbReference type="PROSITE" id="PS51782">
    <property type="entry name" value="LYSM"/>
    <property type="match status" value="4"/>
</dbReference>
<proteinExistence type="predicted"/>
<dbReference type="AlphaFoldDB" id="A0A1H6FBH0"/>
<dbReference type="PANTHER" id="PTHR33734:SF22">
    <property type="entry name" value="MEMBRANE-BOUND LYTIC MUREIN TRANSGLYCOSYLASE D"/>
    <property type="match status" value="1"/>
</dbReference>
<dbReference type="InterPro" id="IPR018392">
    <property type="entry name" value="LysM"/>
</dbReference>
<dbReference type="SMART" id="SM00257">
    <property type="entry name" value="LysM"/>
    <property type="match status" value="4"/>
</dbReference>
<dbReference type="GO" id="GO:0008932">
    <property type="term" value="F:lytic endotransglycosylase activity"/>
    <property type="evidence" value="ECO:0007669"/>
    <property type="project" value="TreeGrafter"/>
</dbReference>
<dbReference type="EC" id="3.4.-.-" evidence="3"/>
<keyword evidence="4" id="KW-1185">Reference proteome</keyword>
<evidence type="ECO:0000256" key="1">
    <source>
        <dbReference type="SAM" id="MobiDB-lite"/>
    </source>
</evidence>
<name>A0A1H6FBH0_9GAMM</name>
<feature type="domain" description="LysM" evidence="2">
    <location>
        <begin position="326"/>
        <end position="370"/>
    </location>
</feature>
<dbReference type="RefSeq" id="WP_146066801.1">
    <property type="nucleotide sequence ID" value="NZ_FMSV02000530.1"/>
</dbReference>
<feature type="region of interest" description="Disordered" evidence="1">
    <location>
        <begin position="1"/>
        <end position="31"/>
    </location>
</feature>
<protein>
    <submittedName>
        <fullName evidence="3">Peptidoglycan endopeptidase LytF</fullName>
        <ecNumber evidence="3">3.4.-.-</ecNumber>
    </submittedName>
</protein>
<evidence type="ECO:0000259" key="2">
    <source>
        <dbReference type="PROSITE" id="PS51782"/>
    </source>
</evidence>
<reference evidence="3 4" key="1">
    <citation type="submission" date="2016-10" db="EMBL/GenBank/DDBJ databases">
        <authorList>
            <person name="de Groot N.N."/>
        </authorList>
    </citation>
    <scope>NUCLEOTIDE SEQUENCE [LARGE SCALE GENOMIC DNA]</scope>
    <source>
        <strain evidence="3">MBHS1</strain>
    </source>
</reference>
<sequence length="372" mass="39759">MHSYPSAPPVSSTPPAARPVPPVAKPESSEPVRYEFDWDTGTIKPKKPAAVVASVPVRPIPVIAATPTRELAPIVIPENIPLVNMPVPVTAVANASQYHTVKRGDTLYAIANQYGLKTAELAALNGISKPYLLKINQSLLVSAPSVAPAIAMAPAEFQITPPAIPVASIPVTAQASVAPAGSATIYHTVQRGDTLYSIATHYQANYRDVAALNNLPKPYHLTVGQSLQINAAMPVNTTVTTKSVRPQIHTVAKGDTLSNIARQYNQKLQQLAALNQLKKPYMLQIGQALKITEPAPVKQSLMLASAAPIALVATTEKQDSLSGEVIYHTVNTGESLANIATQYQVGLNELALWNGIAPPYRIYPNQTVTIYR</sequence>
<dbReference type="EMBL" id="FMSV02000530">
    <property type="protein sequence ID" value="SEH07427.1"/>
    <property type="molecule type" value="Genomic_DNA"/>
</dbReference>
<organism evidence="3 4">
    <name type="scientific">Candidatus Venteria ishoeyi</name>
    <dbReference type="NCBI Taxonomy" id="1899563"/>
    <lineage>
        <taxon>Bacteria</taxon>
        <taxon>Pseudomonadati</taxon>
        <taxon>Pseudomonadota</taxon>
        <taxon>Gammaproteobacteria</taxon>
        <taxon>Thiotrichales</taxon>
        <taxon>Thiotrichaceae</taxon>
        <taxon>Venteria</taxon>
    </lineage>
</organism>